<gene>
    <name evidence="1" type="ORF">MPNT_170035</name>
</gene>
<evidence type="ECO:0000313" key="1">
    <source>
        <dbReference type="EMBL" id="CAF0694688.1"/>
    </source>
</evidence>
<dbReference type="Proteomes" id="UP000663859">
    <property type="component" value="Unassembled WGS sequence"/>
</dbReference>
<protein>
    <submittedName>
        <fullName evidence="1">Uncharacterized protein</fullName>
    </submittedName>
</protein>
<comment type="caution">
    <text evidence="1">The sequence shown here is derived from an EMBL/GenBank/DDBJ whole genome shotgun (WGS) entry which is preliminary data.</text>
</comment>
<reference evidence="1" key="1">
    <citation type="submission" date="2021-02" db="EMBL/GenBank/DDBJ databases">
        <authorList>
            <person name="Cremers G."/>
            <person name="Picone N."/>
        </authorList>
    </citation>
    <scope>NUCLEOTIDE SEQUENCE</scope>
    <source>
        <strain evidence="1">PQ17</strain>
    </source>
</reference>
<evidence type="ECO:0000313" key="2">
    <source>
        <dbReference type="Proteomes" id="UP000663859"/>
    </source>
</evidence>
<dbReference type="EMBL" id="CAJNOB010000009">
    <property type="protein sequence ID" value="CAF0694688.1"/>
    <property type="molecule type" value="Genomic_DNA"/>
</dbReference>
<organism evidence="1 2">
    <name type="scientific">Candidatus Methylacidithermus pantelleriae</name>
    <dbReference type="NCBI Taxonomy" id="2744239"/>
    <lineage>
        <taxon>Bacteria</taxon>
        <taxon>Pseudomonadati</taxon>
        <taxon>Verrucomicrobiota</taxon>
        <taxon>Methylacidiphilae</taxon>
        <taxon>Methylacidiphilales</taxon>
        <taxon>Methylacidiphilaceae</taxon>
        <taxon>Candidatus Methylacidithermus</taxon>
    </lineage>
</organism>
<accession>A0A8J2BRS0</accession>
<proteinExistence type="predicted"/>
<name>A0A8J2BRS0_9BACT</name>
<sequence>MWENPFWEDRRGRVSGVLGDAGAHGEGEGMDEGLGEWVLGMTSGAEEWLFCFLRLCRAIGRKVS</sequence>
<dbReference type="AlphaFoldDB" id="A0A8J2BRS0"/>
<keyword evidence="2" id="KW-1185">Reference proteome</keyword>